<dbReference type="EMBL" id="KV426459">
    <property type="protein sequence ID" value="KZV80679.1"/>
    <property type="molecule type" value="Genomic_DNA"/>
</dbReference>
<evidence type="ECO:0000313" key="2">
    <source>
        <dbReference type="Proteomes" id="UP000077266"/>
    </source>
</evidence>
<organism evidence="1 2">
    <name type="scientific">Exidia glandulosa HHB12029</name>
    <dbReference type="NCBI Taxonomy" id="1314781"/>
    <lineage>
        <taxon>Eukaryota</taxon>
        <taxon>Fungi</taxon>
        <taxon>Dikarya</taxon>
        <taxon>Basidiomycota</taxon>
        <taxon>Agaricomycotina</taxon>
        <taxon>Agaricomycetes</taxon>
        <taxon>Auriculariales</taxon>
        <taxon>Exidiaceae</taxon>
        <taxon>Exidia</taxon>
    </lineage>
</organism>
<evidence type="ECO:0000313" key="1">
    <source>
        <dbReference type="EMBL" id="KZV80679.1"/>
    </source>
</evidence>
<dbReference type="OrthoDB" id="2751409at2759"/>
<proteinExistence type="predicted"/>
<keyword evidence="2" id="KW-1185">Reference proteome</keyword>
<sequence length="532" mass="59734">MPRIPHELWLRTFLFLNAKSIPSLKAFQVSKLFRALVTESPSLQLAIELEDGGLTLLRSEGAARTLERVKAWRKAWLELGPSLRTTIDVPFKPGGLYELAGGYFFLSLDNTNGGVHPNTLAYTMLPGLDTAGQEYGKWEYLKFEETMVDFVVEFDQGLLCFVEQHRRPSRENLTFRVHFRTIFGGAVHPGAAKSFIEYAVPTHGRDPDFMITPHIVGVHVIVHFWLSTWEDDVRRDCIVIWDWTTGQLKGTINESMSSAVNTFAVLSAHQLILPALDGESLEVYSFDASSTQPSRPIRLQARFDLPFPLISYMFRSEPNSFGSSPYAQPRRTFGVDPEKSIICFTMRTGDPDESDVEGFVATRAMFLSHISAAQRHGTDSVLRVHWHAWAHNTRWDKWDWPPKWNRHTIGSRHVGFLHADGFGPIYVLDFNKMLRVPDVDANDPDRLSCASDITQSSISTVPGGFTSLTCMESVWDEQFEYDGVVMDEDRIIGLTVNDEDDVTSLEVFVMGGPPATGVPRTAPAVDHLPAAA</sequence>
<protein>
    <recommendedName>
        <fullName evidence="3">F-box domain-containing protein</fullName>
    </recommendedName>
</protein>
<dbReference type="InterPro" id="IPR036047">
    <property type="entry name" value="F-box-like_dom_sf"/>
</dbReference>
<name>A0A165Z9U5_EXIGL</name>
<accession>A0A165Z9U5</accession>
<dbReference type="Proteomes" id="UP000077266">
    <property type="component" value="Unassembled WGS sequence"/>
</dbReference>
<gene>
    <name evidence="1" type="ORF">EXIGLDRAFT_780666</name>
</gene>
<evidence type="ECO:0008006" key="3">
    <source>
        <dbReference type="Google" id="ProtNLM"/>
    </source>
</evidence>
<dbReference type="SUPFAM" id="SSF81383">
    <property type="entry name" value="F-box domain"/>
    <property type="match status" value="1"/>
</dbReference>
<dbReference type="InParanoid" id="A0A165Z9U5"/>
<dbReference type="STRING" id="1314781.A0A165Z9U5"/>
<reference evidence="1 2" key="1">
    <citation type="journal article" date="2016" name="Mol. Biol. Evol.">
        <title>Comparative Genomics of Early-Diverging Mushroom-Forming Fungi Provides Insights into the Origins of Lignocellulose Decay Capabilities.</title>
        <authorList>
            <person name="Nagy L.G."/>
            <person name="Riley R."/>
            <person name="Tritt A."/>
            <person name="Adam C."/>
            <person name="Daum C."/>
            <person name="Floudas D."/>
            <person name="Sun H."/>
            <person name="Yadav J.S."/>
            <person name="Pangilinan J."/>
            <person name="Larsson K.H."/>
            <person name="Matsuura K."/>
            <person name="Barry K."/>
            <person name="Labutti K."/>
            <person name="Kuo R."/>
            <person name="Ohm R.A."/>
            <person name="Bhattacharya S.S."/>
            <person name="Shirouzu T."/>
            <person name="Yoshinaga Y."/>
            <person name="Martin F.M."/>
            <person name="Grigoriev I.V."/>
            <person name="Hibbett D.S."/>
        </authorList>
    </citation>
    <scope>NUCLEOTIDE SEQUENCE [LARGE SCALE GENOMIC DNA]</scope>
    <source>
        <strain evidence="1 2">HHB12029</strain>
    </source>
</reference>
<dbReference type="AlphaFoldDB" id="A0A165Z9U5"/>